<feature type="transmembrane region" description="Helical" evidence="6">
    <location>
        <begin position="81"/>
        <end position="103"/>
    </location>
</feature>
<comment type="subcellular location">
    <subcellularLocation>
        <location evidence="1">Membrane</location>
        <topology evidence="1">Multi-pass membrane protein</topology>
    </subcellularLocation>
</comment>
<accession>A0A399CW84</accession>
<dbReference type="GO" id="GO:0016787">
    <property type="term" value="F:hydrolase activity"/>
    <property type="evidence" value="ECO:0007669"/>
    <property type="project" value="TreeGrafter"/>
</dbReference>
<evidence type="ECO:0000313" key="8">
    <source>
        <dbReference type="Proteomes" id="UP000266441"/>
    </source>
</evidence>
<dbReference type="OrthoDB" id="1121536at2"/>
<feature type="transmembrane region" description="Helical" evidence="6">
    <location>
        <begin position="135"/>
        <end position="156"/>
    </location>
</feature>
<reference evidence="7 8" key="1">
    <citation type="journal article" date="2015" name="Int. J. Syst. Evol. Microbiol.">
        <title>Mariniphaga sediminis sp. nov., isolated from coastal sediment.</title>
        <authorList>
            <person name="Wang F.Q."/>
            <person name="Shen Q.Y."/>
            <person name="Chen G.J."/>
            <person name="Du Z.J."/>
        </authorList>
    </citation>
    <scope>NUCLEOTIDE SEQUENCE [LARGE SCALE GENOMIC DNA]</scope>
    <source>
        <strain evidence="7 8">SY21</strain>
    </source>
</reference>
<dbReference type="Pfam" id="PF07947">
    <property type="entry name" value="YhhN"/>
    <property type="match status" value="1"/>
</dbReference>
<feature type="transmembrane region" description="Helical" evidence="6">
    <location>
        <begin position="190"/>
        <end position="213"/>
    </location>
</feature>
<evidence type="ECO:0000256" key="6">
    <source>
        <dbReference type="SAM" id="Phobius"/>
    </source>
</evidence>
<keyword evidence="8" id="KW-1185">Reference proteome</keyword>
<keyword evidence="3 6" id="KW-0812">Transmembrane</keyword>
<organism evidence="7 8">
    <name type="scientific">Mariniphaga sediminis</name>
    <dbReference type="NCBI Taxonomy" id="1628158"/>
    <lineage>
        <taxon>Bacteria</taxon>
        <taxon>Pseudomonadati</taxon>
        <taxon>Bacteroidota</taxon>
        <taxon>Bacteroidia</taxon>
        <taxon>Marinilabiliales</taxon>
        <taxon>Prolixibacteraceae</taxon>
        <taxon>Mariniphaga</taxon>
    </lineage>
</organism>
<dbReference type="PANTHER" id="PTHR31885">
    <property type="entry name" value="GH04784P"/>
    <property type="match status" value="1"/>
</dbReference>
<feature type="transmembrane region" description="Helical" evidence="6">
    <location>
        <begin position="57"/>
        <end position="75"/>
    </location>
</feature>
<dbReference type="EMBL" id="QWET01000014">
    <property type="protein sequence ID" value="RIH64005.1"/>
    <property type="molecule type" value="Genomic_DNA"/>
</dbReference>
<comment type="caution">
    <text evidence="7">The sequence shown here is derived from an EMBL/GenBank/DDBJ whole genome shotgun (WGS) entry which is preliminary data.</text>
</comment>
<dbReference type="InterPro" id="IPR012506">
    <property type="entry name" value="TMEM86B-like"/>
</dbReference>
<dbReference type="Proteomes" id="UP000266441">
    <property type="component" value="Unassembled WGS sequence"/>
</dbReference>
<protein>
    <submittedName>
        <fullName evidence="7">Lysoplasmalogenase</fullName>
    </submittedName>
</protein>
<evidence type="ECO:0000256" key="4">
    <source>
        <dbReference type="ARBA" id="ARBA00022989"/>
    </source>
</evidence>
<dbReference type="AlphaFoldDB" id="A0A399CW84"/>
<dbReference type="PANTHER" id="PTHR31885:SF6">
    <property type="entry name" value="GH04784P"/>
    <property type="match status" value="1"/>
</dbReference>
<feature type="transmembrane region" description="Helical" evidence="6">
    <location>
        <begin position="110"/>
        <end position="129"/>
    </location>
</feature>
<proteinExistence type="inferred from homology"/>
<feature type="transmembrane region" description="Helical" evidence="6">
    <location>
        <begin position="7"/>
        <end position="23"/>
    </location>
</feature>
<evidence type="ECO:0000256" key="2">
    <source>
        <dbReference type="ARBA" id="ARBA00007375"/>
    </source>
</evidence>
<gene>
    <name evidence="7" type="ORF">D1164_16875</name>
</gene>
<evidence type="ECO:0000256" key="1">
    <source>
        <dbReference type="ARBA" id="ARBA00004141"/>
    </source>
</evidence>
<keyword evidence="4 6" id="KW-1133">Transmembrane helix</keyword>
<feature type="transmembrane region" description="Helical" evidence="6">
    <location>
        <begin position="29"/>
        <end position="48"/>
    </location>
</feature>
<keyword evidence="5 6" id="KW-0472">Membrane</keyword>
<evidence type="ECO:0000256" key="3">
    <source>
        <dbReference type="ARBA" id="ARBA00022692"/>
    </source>
</evidence>
<evidence type="ECO:0000256" key="5">
    <source>
        <dbReference type="ARBA" id="ARBA00023136"/>
    </source>
</evidence>
<sequence>MNKLPVKIPFLLLAIPAILMYFACNGYGFVFRAAVTGSCLIISAVLFYKRLRQNPDVWYVLVAFVFSIIGDWFMSHKGSSFVLFSSGVGAFFLAHVGFLVFALKNGRIKKVFTAVVLAVYLVFFAFWLYPAIESTLLLVSVLLYLLISCISLGAALGINTSPMVRWGFFIGIALLFFSDTIIAFREFASLPQLSFLILPTYFASHIFVTFALIQKAIINKNET</sequence>
<feature type="transmembrane region" description="Helical" evidence="6">
    <location>
        <begin position="163"/>
        <end position="184"/>
    </location>
</feature>
<comment type="similarity">
    <text evidence="2">Belongs to the TMEM86 family.</text>
</comment>
<name>A0A399CW84_9BACT</name>
<dbReference type="RefSeq" id="WP_119351067.1">
    <property type="nucleotide sequence ID" value="NZ_QWET01000014.1"/>
</dbReference>
<evidence type="ECO:0000313" key="7">
    <source>
        <dbReference type="EMBL" id="RIH64005.1"/>
    </source>
</evidence>
<dbReference type="GO" id="GO:0016020">
    <property type="term" value="C:membrane"/>
    <property type="evidence" value="ECO:0007669"/>
    <property type="project" value="UniProtKB-SubCell"/>
</dbReference>